<evidence type="ECO:0000256" key="4">
    <source>
        <dbReference type="ARBA" id="ARBA00022801"/>
    </source>
</evidence>
<dbReference type="InterPro" id="IPR003156">
    <property type="entry name" value="DHHA1_dom"/>
</dbReference>
<gene>
    <name evidence="10" type="ORF">SP90_06785</name>
</gene>
<organism evidence="10 11">
    <name type="scientific">Halodesulfovibrio spirochaetisodalis</name>
    <dbReference type="NCBI Taxonomy" id="1560234"/>
    <lineage>
        <taxon>Bacteria</taxon>
        <taxon>Pseudomonadati</taxon>
        <taxon>Thermodesulfobacteriota</taxon>
        <taxon>Desulfovibrionia</taxon>
        <taxon>Desulfovibrionales</taxon>
        <taxon>Desulfovibrionaceae</taxon>
        <taxon>Halodesulfovibrio</taxon>
    </lineage>
</organism>
<evidence type="ECO:0000256" key="3">
    <source>
        <dbReference type="ARBA" id="ARBA00022722"/>
    </source>
</evidence>
<dbReference type="NCBIfam" id="TIGR00644">
    <property type="entry name" value="recJ"/>
    <property type="match status" value="1"/>
</dbReference>
<dbReference type="GO" id="GO:0006281">
    <property type="term" value="P:DNA repair"/>
    <property type="evidence" value="ECO:0007669"/>
    <property type="project" value="InterPro"/>
</dbReference>
<dbReference type="AlphaFoldDB" id="A0A1B7XEP5"/>
<dbReference type="GO" id="GO:0003676">
    <property type="term" value="F:nucleic acid binding"/>
    <property type="evidence" value="ECO:0007669"/>
    <property type="project" value="InterPro"/>
</dbReference>
<dbReference type="GO" id="GO:0008409">
    <property type="term" value="F:5'-3' exonuclease activity"/>
    <property type="evidence" value="ECO:0007669"/>
    <property type="project" value="InterPro"/>
</dbReference>
<evidence type="ECO:0000259" key="8">
    <source>
        <dbReference type="Pfam" id="PF02272"/>
    </source>
</evidence>
<dbReference type="RefSeq" id="WP_066853889.1">
    <property type="nucleotide sequence ID" value="NZ_JXMS01000009.1"/>
</dbReference>
<evidence type="ECO:0000256" key="2">
    <source>
        <dbReference type="ARBA" id="ARBA00019841"/>
    </source>
</evidence>
<evidence type="ECO:0000259" key="7">
    <source>
        <dbReference type="Pfam" id="PF01368"/>
    </source>
</evidence>
<evidence type="ECO:0000313" key="10">
    <source>
        <dbReference type="EMBL" id="OBQ52671.1"/>
    </source>
</evidence>
<dbReference type="InterPro" id="IPR038763">
    <property type="entry name" value="DHH_sf"/>
</dbReference>
<dbReference type="EMBL" id="JXMS01000009">
    <property type="protein sequence ID" value="OBQ52671.1"/>
    <property type="molecule type" value="Genomic_DNA"/>
</dbReference>
<accession>A0A1B7XEP5</accession>
<evidence type="ECO:0000256" key="1">
    <source>
        <dbReference type="ARBA" id="ARBA00005915"/>
    </source>
</evidence>
<evidence type="ECO:0000256" key="6">
    <source>
        <dbReference type="SAM" id="Coils"/>
    </source>
</evidence>
<feature type="coiled-coil region" evidence="6">
    <location>
        <begin position="307"/>
        <end position="349"/>
    </location>
</feature>
<comment type="similarity">
    <text evidence="1">Belongs to the RecJ family.</text>
</comment>
<dbReference type="InterPro" id="IPR004610">
    <property type="entry name" value="RecJ"/>
</dbReference>
<dbReference type="SUPFAM" id="SSF64182">
    <property type="entry name" value="DHH phosphoesterases"/>
    <property type="match status" value="1"/>
</dbReference>
<sequence>MAKNWVQREGELAPSQLTDWAEQLEISQTLIDILWLRGLRTPEEMQQYLSPGLKYLEPFCEWPGLEESAAVLAEGLLAGKKMAVWGDYDVDGVTSSAVVTQLVKEQGFDIVQHIPNRMEEGYGLNEEWIERLSEEGVELLLTVDCGITDFAPVAKARELGMTVVISDHHLPAETLPDARAVCNPRLSECPCPHLAGVGVAFFLMCALNAQLAESTGTKVDVRELLDLVALGTIADVVSLSGQNRVLVKNGLLKIKDARRPGIAALKEVSGYASGGTVEAGQVAFGLAPRINAAGRMGKADIALEMLLTEDYERARQLARELDVMNEERKNEEERILEAAMKQAESQSDKMGLVLYGEDWHSGVIGIVASRVVEKFYKPTLILCKDGETIKGSGRSISEFHLHEGLGRCKDLLLGYGGHKLAAGMSLAADKLDELRTRFNEIVIDAVGDTPLTATLKFDAPMGFNLAADFTLLKELELLQPFGMGNSEPVFTSPILLLKSRRIFARKHLKLELLDLDSGITLHAKAWRMVDEIPPSMEGRKLKLAYSPRIDRYNGSASVDLKIKDWEFLT</sequence>
<evidence type="ECO:0000256" key="5">
    <source>
        <dbReference type="ARBA" id="ARBA00022839"/>
    </source>
</evidence>
<reference evidence="10 11" key="1">
    <citation type="submission" date="2015-01" db="EMBL/GenBank/DDBJ databases">
        <title>Desulfovibrio sp. JC271 draft genome sequence.</title>
        <authorList>
            <person name="Shivani Y."/>
            <person name="Subhash Y."/>
            <person name="Sasikala C."/>
            <person name="Ramana C.V."/>
        </authorList>
    </citation>
    <scope>NUCLEOTIDE SEQUENCE [LARGE SCALE GENOMIC DNA]</scope>
    <source>
        <strain evidence="10 11">JC271</strain>
    </source>
</reference>
<dbReference type="Gene3D" id="3.10.310.30">
    <property type="match status" value="1"/>
</dbReference>
<dbReference type="InterPro" id="IPR041122">
    <property type="entry name" value="RecJ_OB"/>
</dbReference>
<comment type="caution">
    <text evidence="10">The sequence shown here is derived from an EMBL/GenBank/DDBJ whole genome shotgun (WGS) entry which is preliminary data.</text>
</comment>
<name>A0A1B7XEP5_9BACT</name>
<keyword evidence="11" id="KW-1185">Reference proteome</keyword>
<feature type="domain" description="DDH" evidence="7">
    <location>
        <begin position="81"/>
        <end position="232"/>
    </location>
</feature>
<keyword evidence="6" id="KW-0175">Coiled coil</keyword>
<dbReference type="Gene3D" id="3.90.1640.30">
    <property type="match status" value="1"/>
</dbReference>
<evidence type="ECO:0000259" key="9">
    <source>
        <dbReference type="Pfam" id="PF17768"/>
    </source>
</evidence>
<feature type="domain" description="RecJ OB" evidence="9">
    <location>
        <begin position="467"/>
        <end position="564"/>
    </location>
</feature>
<dbReference type="Proteomes" id="UP000091979">
    <property type="component" value="Unassembled WGS sequence"/>
</dbReference>
<dbReference type="OrthoDB" id="9809852at2"/>
<keyword evidence="5 10" id="KW-0269">Exonuclease</keyword>
<dbReference type="PANTHER" id="PTHR30255:SF2">
    <property type="entry name" value="SINGLE-STRANDED-DNA-SPECIFIC EXONUCLEASE RECJ"/>
    <property type="match status" value="1"/>
</dbReference>
<dbReference type="Pfam" id="PF02272">
    <property type="entry name" value="DHHA1"/>
    <property type="match status" value="1"/>
</dbReference>
<evidence type="ECO:0000313" key="11">
    <source>
        <dbReference type="Proteomes" id="UP000091979"/>
    </source>
</evidence>
<keyword evidence="4" id="KW-0378">Hydrolase</keyword>
<dbReference type="GO" id="GO:0006310">
    <property type="term" value="P:DNA recombination"/>
    <property type="evidence" value="ECO:0007669"/>
    <property type="project" value="InterPro"/>
</dbReference>
<dbReference type="InterPro" id="IPR051673">
    <property type="entry name" value="SSDNA_exonuclease_RecJ"/>
</dbReference>
<proteinExistence type="inferred from homology"/>
<protein>
    <recommendedName>
        <fullName evidence="2">Single-stranded-DNA-specific exonuclease RecJ</fullName>
    </recommendedName>
</protein>
<keyword evidence="3" id="KW-0540">Nuclease</keyword>
<dbReference type="Pfam" id="PF17768">
    <property type="entry name" value="RecJ_OB"/>
    <property type="match status" value="1"/>
</dbReference>
<dbReference type="STRING" id="1560234.SP90_06785"/>
<dbReference type="PATRIC" id="fig|1560234.3.peg.3333"/>
<dbReference type="Pfam" id="PF01368">
    <property type="entry name" value="DHH"/>
    <property type="match status" value="1"/>
</dbReference>
<feature type="domain" description="DHHA1" evidence="8">
    <location>
        <begin position="352"/>
        <end position="442"/>
    </location>
</feature>
<dbReference type="PANTHER" id="PTHR30255">
    <property type="entry name" value="SINGLE-STRANDED-DNA-SPECIFIC EXONUCLEASE RECJ"/>
    <property type="match status" value="1"/>
</dbReference>
<dbReference type="InterPro" id="IPR001667">
    <property type="entry name" value="DDH_dom"/>
</dbReference>